<gene>
    <name evidence="1" type="ORF">PsorP6_007944</name>
</gene>
<sequence>MSPPSHDMFNRKLTDIHKEISQEQHQVLESLRSFYSSSSSISVDDAVNLTRKWGKRSHSVLPSEEKNLLPQSDEQETIARVNQVLLEAVDRLQLDERSDMAPEAQALVSLTQKKRLQAQVDELKDRLTSIDQVSEVDQLLSTVDEAIEHHNYLLAAKSIEKGETLVLTLSQLNEKEEENVVEEEKIVRALKFQLQSKKKRLLTQLTGFFSCLAAWSDNALEVTTCFTDTMSGMTRVLDEHKLDEVWTACKQMEMLTPTLKELAIAAAQHLIRPMVQMPRGIIEQRQDENCVILKVVAQSAKEDGNEAAEIEQKFTNVVKILQFIYTALFVCKDELMQQFGEFVWKIPGNLESQLMKLLQDNIPQDATALDAYKNVLANTIMSLENALVAIGFSACHNSQLRTVLEQLDQLYSTKRQQTILSIGRDLMRQSYRESVKVTGPNVSSKQARNNEEDPASNMESNELRSTCFQPPDYRVTACAHQVVELVHQTLVEACTCCNKSAKLLFQTARDLFLLFRTIIPTLYKEDIATNATTCMLYHNDCLYITYHVLCIEHVYKHRLPAPLNRTATMVDMVSIFREAGDKALNSYTSAQMEELLRGIKVLPSLDAIDSESNFEHVETFVENALSKLHCLHSSWHEGLRLATYNQIIAEMLEPLVQHFVENIFAPSKLNDQAVANLKILLSLLLKGEALFASPTQAAELVPSIARCSTLAAVLTDSLATVREKHRSGALNAFSSTELAALVKSFFPETLERNELLHELHAA</sequence>
<accession>A0ACC0WA68</accession>
<comment type="caution">
    <text evidence="1">The sequence shown here is derived from an EMBL/GenBank/DDBJ whole genome shotgun (WGS) entry which is preliminary data.</text>
</comment>
<dbReference type="Proteomes" id="UP001163321">
    <property type="component" value="Chromosome 3"/>
</dbReference>
<organism evidence="1 2">
    <name type="scientific">Peronosclerospora sorghi</name>
    <dbReference type="NCBI Taxonomy" id="230839"/>
    <lineage>
        <taxon>Eukaryota</taxon>
        <taxon>Sar</taxon>
        <taxon>Stramenopiles</taxon>
        <taxon>Oomycota</taxon>
        <taxon>Peronosporomycetes</taxon>
        <taxon>Peronosporales</taxon>
        <taxon>Peronosporaceae</taxon>
        <taxon>Peronosclerospora</taxon>
    </lineage>
</organism>
<evidence type="ECO:0000313" key="1">
    <source>
        <dbReference type="EMBL" id="KAI9915020.1"/>
    </source>
</evidence>
<name>A0ACC0WA68_9STRA</name>
<protein>
    <submittedName>
        <fullName evidence="1">Uncharacterized protein</fullName>
    </submittedName>
</protein>
<dbReference type="EMBL" id="CM047582">
    <property type="protein sequence ID" value="KAI9915020.1"/>
    <property type="molecule type" value="Genomic_DNA"/>
</dbReference>
<keyword evidence="2" id="KW-1185">Reference proteome</keyword>
<evidence type="ECO:0000313" key="2">
    <source>
        <dbReference type="Proteomes" id="UP001163321"/>
    </source>
</evidence>
<proteinExistence type="predicted"/>
<reference evidence="1 2" key="1">
    <citation type="journal article" date="2022" name="bioRxiv">
        <title>The genome of the oomycete Peronosclerospora sorghi, a cosmopolitan pathogen of maize and sorghum, is inflated with dispersed pseudogenes.</title>
        <authorList>
            <person name="Fletcher K."/>
            <person name="Martin F."/>
            <person name="Isakeit T."/>
            <person name="Cavanaugh K."/>
            <person name="Magill C."/>
            <person name="Michelmore R."/>
        </authorList>
    </citation>
    <scope>NUCLEOTIDE SEQUENCE [LARGE SCALE GENOMIC DNA]</scope>
    <source>
        <strain evidence="1">P6</strain>
    </source>
</reference>